<dbReference type="AlphaFoldDB" id="A0A934R884"/>
<feature type="chain" id="PRO_5036974673" evidence="1">
    <location>
        <begin position="21"/>
        <end position="147"/>
    </location>
</feature>
<dbReference type="RefSeq" id="WP_200353070.1">
    <property type="nucleotide sequence ID" value="NZ_BAABHZ010000002.1"/>
</dbReference>
<evidence type="ECO:0000313" key="2">
    <source>
        <dbReference type="EMBL" id="MBK1818117.1"/>
    </source>
</evidence>
<accession>A0A934R884</accession>
<protein>
    <submittedName>
        <fullName evidence="2">Uncharacterized protein</fullName>
    </submittedName>
</protein>
<evidence type="ECO:0000313" key="3">
    <source>
        <dbReference type="Proteomes" id="UP000600139"/>
    </source>
</evidence>
<reference evidence="2" key="1">
    <citation type="submission" date="2021-01" db="EMBL/GenBank/DDBJ databases">
        <title>Modified the classification status of verrucomicrobia.</title>
        <authorList>
            <person name="Feng X."/>
        </authorList>
    </citation>
    <scope>NUCLEOTIDE SEQUENCE</scope>
    <source>
        <strain evidence="2">JCM 18052</strain>
    </source>
</reference>
<organism evidence="2 3">
    <name type="scientific">Luteolibacter yonseiensis</name>
    <dbReference type="NCBI Taxonomy" id="1144680"/>
    <lineage>
        <taxon>Bacteria</taxon>
        <taxon>Pseudomonadati</taxon>
        <taxon>Verrucomicrobiota</taxon>
        <taxon>Verrucomicrobiia</taxon>
        <taxon>Verrucomicrobiales</taxon>
        <taxon>Verrucomicrobiaceae</taxon>
        <taxon>Luteolibacter</taxon>
    </lineage>
</organism>
<dbReference type="EMBL" id="JAENIK010000013">
    <property type="protein sequence ID" value="MBK1818117.1"/>
    <property type="molecule type" value="Genomic_DNA"/>
</dbReference>
<name>A0A934R884_9BACT</name>
<comment type="caution">
    <text evidence="2">The sequence shown here is derived from an EMBL/GenBank/DDBJ whole genome shotgun (WGS) entry which is preliminary data.</text>
</comment>
<keyword evidence="3" id="KW-1185">Reference proteome</keyword>
<proteinExistence type="predicted"/>
<sequence length="147" mass="16024">MRTNSFLFLVSTLLAGLSSAGEVLLHNGPTVSTPVSSMESPEKTSKELEFIKQFFIDTGLLEKLPPAIDTTASAPLGAIRAIELAGKSDDLDKSRAFVVKRLEFLTTATAKRVDFYLVEMQVNGSTEHRIVLMDGTVLKPRLKNVGK</sequence>
<dbReference type="Proteomes" id="UP000600139">
    <property type="component" value="Unassembled WGS sequence"/>
</dbReference>
<evidence type="ECO:0000256" key="1">
    <source>
        <dbReference type="SAM" id="SignalP"/>
    </source>
</evidence>
<feature type="signal peptide" evidence="1">
    <location>
        <begin position="1"/>
        <end position="20"/>
    </location>
</feature>
<keyword evidence="1" id="KW-0732">Signal</keyword>
<gene>
    <name evidence="2" type="ORF">JIN84_21015</name>
</gene>